<dbReference type="InterPro" id="IPR023198">
    <property type="entry name" value="PGP-like_dom2"/>
</dbReference>
<dbReference type="Pfam" id="PF13419">
    <property type="entry name" value="HAD_2"/>
    <property type="match status" value="1"/>
</dbReference>
<organism evidence="4 5">
    <name type="scientific">Apiospora marii</name>
    <dbReference type="NCBI Taxonomy" id="335849"/>
    <lineage>
        <taxon>Eukaryota</taxon>
        <taxon>Fungi</taxon>
        <taxon>Dikarya</taxon>
        <taxon>Ascomycota</taxon>
        <taxon>Pezizomycotina</taxon>
        <taxon>Sordariomycetes</taxon>
        <taxon>Xylariomycetidae</taxon>
        <taxon>Amphisphaeriales</taxon>
        <taxon>Apiosporaceae</taxon>
        <taxon>Apiospora</taxon>
    </lineage>
</organism>
<keyword evidence="1" id="KW-0479">Metal-binding</keyword>
<reference evidence="4 5" key="1">
    <citation type="submission" date="2023-01" db="EMBL/GenBank/DDBJ databases">
        <title>Analysis of 21 Apiospora genomes using comparative genomics revels a genus with tremendous synthesis potential of carbohydrate active enzymes and secondary metabolites.</title>
        <authorList>
            <person name="Sorensen T."/>
        </authorList>
    </citation>
    <scope>NUCLEOTIDE SEQUENCE [LARGE SCALE GENOMIC DNA]</scope>
    <source>
        <strain evidence="4 5">CBS 20057</strain>
    </source>
</reference>
<evidence type="ECO:0000313" key="4">
    <source>
        <dbReference type="EMBL" id="KAK8018898.1"/>
    </source>
</evidence>
<keyword evidence="3" id="KW-0460">Magnesium</keyword>
<evidence type="ECO:0000313" key="5">
    <source>
        <dbReference type="Proteomes" id="UP001396898"/>
    </source>
</evidence>
<proteinExistence type="predicted"/>
<dbReference type="InterPro" id="IPR041492">
    <property type="entry name" value="HAD_2"/>
</dbReference>
<dbReference type="InterPro" id="IPR023214">
    <property type="entry name" value="HAD_sf"/>
</dbReference>
<dbReference type="Gene3D" id="3.40.50.1000">
    <property type="entry name" value="HAD superfamily/HAD-like"/>
    <property type="match status" value="1"/>
</dbReference>
<dbReference type="InterPro" id="IPR051400">
    <property type="entry name" value="HAD-like_hydrolase"/>
</dbReference>
<name>A0ABR1RVA1_9PEZI</name>
<dbReference type="SUPFAM" id="SSF56784">
    <property type="entry name" value="HAD-like"/>
    <property type="match status" value="1"/>
</dbReference>
<gene>
    <name evidence="4" type="ORF">PG991_008088</name>
</gene>
<comment type="caution">
    <text evidence="4">The sequence shown here is derived from an EMBL/GenBank/DDBJ whole genome shotgun (WGS) entry which is preliminary data.</text>
</comment>
<sequence>MSGKRRARDVLHNDPFRRARYGPIMEDDDYDGLLKTRHVVGVPGSGSTLLMKIMAESTRCIVPCRLMPNDSSISEVEFISGDLVNGIRPRRYLPETVCVDTKELVVEAIEPCSLHHGTWDNTNECNPISEDYMKLSPRELGSPIFCIRDPIRVFDLWKKDDRNESQGLIHCFERLSRMWESCLGFPLLYEKLTENPLKVISEVCRHWDAPFQCPMMRPTNFGYPFLRGGVKDTGLCRRNDSPYDLSDIKDDYRLVLDEPYHDLLTTMEKEIIEVELGPLYMSYWGDCVRVIRNTLLEKPWIAFNLDDTLHEFRRASSKATDLALRYIHEQTNVPIPDLRSAYSDIIRDSISKGFTDGRTSSEYREECFRALTSTRFQRSLDREGLIHVLKLHRNTFMKNLALKSGALELLYTLRRFGKKIAVITEGPHDMQVRTLEILGLTRMIDFVANSNELRVSKTDGLFQAALEHHGILGSDMAYIGDSEERDMEPAMDLGLFCIHFSERKNCNLESNPPRINTLNKLIHILRG</sequence>
<dbReference type="InterPro" id="IPR027417">
    <property type="entry name" value="P-loop_NTPase"/>
</dbReference>
<dbReference type="InterPro" id="IPR036412">
    <property type="entry name" value="HAD-like_sf"/>
</dbReference>
<dbReference type="EMBL" id="JAQQWI010000010">
    <property type="protein sequence ID" value="KAK8018898.1"/>
    <property type="molecule type" value="Genomic_DNA"/>
</dbReference>
<evidence type="ECO:0000256" key="1">
    <source>
        <dbReference type="ARBA" id="ARBA00022723"/>
    </source>
</evidence>
<keyword evidence="5" id="KW-1185">Reference proteome</keyword>
<dbReference type="PANTHER" id="PTHR46470:SF2">
    <property type="entry name" value="GLYCERALDEHYDE 3-PHOSPHATE PHOSPHATASE"/>
    <property type="match status" value="1"/>
</dbReference>
<dbReference type="Proteomes" id="UP001396898">
    <property type="component" value="Unassembled WGS sequence"/>
</dbReference>
<dbReference type="SUPFAM" id="SSF52540">
    <property type="entry name" value="P-loop containing nucleoside triphosphate hydrolases"/>
    <property type="match status" value="1"/>
</dbReference>
<dbReference type="Gene3D" id="1.10.150.240">
    <property type="entry name" value="Putative phosphatase, domain 2"/>
    <property type="match status" value="1"/>
</dbReference>
<dbReference type="PANTHER" id="PTHR46470">
    <property type="entry name" value="N-ACYLNEURAMINATE-9-PHOSPHATASE"/>
    <property type="match status" value="1"/>
</dbReference>
<protein>
    <submittedName>
        <fullName evidence="4">Glyceraldehyde 3-phosphate phosphatase</fullName>
    </submittedName>
</protein>
<evidence type="ECO:0000256" key="2">
    <source>
        <dbReference type="ARBA" id="ARBA00022801"/>
    </source>
</evidence>
<evidence type="ECO:0000256" key="3">
    <source>
        <dbReference type="ARBA" id="ARBA00022842"/>
    </source>
</evidence>
<keyword evidence="2" id="KW-0378">Hydrolase</keyword>
<accession>A0ABR1RVA1</accession>